<dbReference type="PROSITE" id="PS00211">
    <property type="entry name" value="ABC_TRANSPORTER_1"/>
    <property type="match status" value="1"/>
</dbReference>
<dbReference type="Gene3D" id="3.40.50.300">
    <property type="entry name" value="P-loop containing nucleotide triphosphate hydrolases"/>
    <property type="match status" value="1"/>
</dbReference>
<reference evidence="7" key="2">
    <citation type="journal article" date="2016" name="Int. J. Syst. Evol. Microbiol.">
        <title>Caldimicrobium thiodismutans sp. nov., a sulfur-disproportionating bacterium isolated from a hot spring.</title>
        <authorList>
            <person name="Kojima H."/>
            <person name="Umezawa K."/>
            <person name="Fukui M."/>
        </authorList>
    </citation>
    <scope>NUCLEOTIDE SEQUENCE [LARGE SCALE GENOMIC DNA]</scope>
    <source>
        <strain evidence="7">TF1</strain>
    </source>
</reference>
<dbReference type="InterPro" id="IPR027417">
    <property type="entry name" value="P-loop_NTPase"/>
</dbReference>
<dbReference type="GO" id="GO:0016887">
    <property type="term" value="F:ATP hydrolysis activity"/>
    <property type="evidence" value="ECO:0007669"/>
    <property type="project" value="InterPro"/>
</dbReference>
<dbReference type="InterPro" id="IPR003593">
    <property type="entry name" value="AAA+_ATPase"/>
</dbReference>
<dbReference type="InterPro" id="IPR017911">
    <property type="entry name" value="MacB-like_ATP-bd"/>
</dbReference>
<dbReference type="InterPro" id="IPR017871">
    <property type="entry name" value="ABC_transporter-like_CS"/>
</dbReference>
<dbReference type="CDD" id="cd03255">
    <property type="entry name" value="ABC_MJ0796_LolCDE_FtsE"/>
    <property type="match status" value="1"/>
</dbReference>
<dbReference type="PATRIC" id="fig|1653476.3.peg.721"/>
<dbReference type="OrthoDB" id="9802264at2"/>
<dbReference type="GO" id="GO:0022857">
    <property type="term" value="F:transmembrane transporter activity"/>
    <property type="evidence" value="ECO:0007669"/>
    <property type="project" value="UniProtKB-ARBA"/>
</dbReference>
<dbReference type="SMART" id="SM00382">
    <property type="entry name" value="AAA"/>
    <property type="match status" value="1"/>
</dbReference>
<keyword evidence="7" id="KW-1185">Reference proteome</keyword>
<comment type="similarity">
    <text evidence="4">Belongs to the ABC transporter superfamily. Macrolide exporter (TC 3.A.1.122) family.</text>
</comment>
<dbReference type="RefSeq" id="WP_068513384.1">
    <property type="nucleotide sequence ID" value="NZ_AP014945.1"/>
</dbReference>
<dbReference type="PROSITE" id="PS50893">
    <property type="entry name" value="ABC_TRANSPORTER_2"/>
    <property type="match status" value="1"/>
</dbReference>
<evidence type="ECO:0000313" key="7">
    <source>
        <dbReference type="Proteomes" id="UP000068196"/>
    </source>
</evidence>
<evidence type="ECO:0000256" key="1">
    <source>
        <dbReference type="ARBA" id="ARBA00022448"/>
    </source>
</evidence>
<keyword evidence="3 6" id="KW-0067">ATP-binding</keyword>
<dbReference type="SUPFAM" id="SSF52540">
    <property type="entry name" value="P-loop containing nucleoside triphosphate hydrolases"/>
    <property type="match status" value="1"/>
</dbReference>
<dbReference type="KEGG" id="cthi:THC_0699"/>
<dbReference type="GO" id="GO:0005524">
    <property type="term" value="F:ATP binding"/>
    <property type="evidence" value="ECO:0007669"/>
    <property type="project" value="UniProtKB-KW"/>
</dbReference>
<evidence type="ECO:0000256" key="3">
    <source>
        <dbReference type="ARBA" id="ARBA00022840"/>
    </source>
</evidence>
<protein>
    <submittedName>
        <fullName evidence="6">Macrolide ABC transporter ATP-binding protein</fullName>
    </submittedName>
</protein>
<dbReference type="FunFam" id="3.40.50.300:FF:000032">
    <property type="entry name" value="Export ABC transporter ATP-binding protein"/>
    <property type="match status" value="1"/>
</dbReference>
<dbReference type="Proteomes" id="UP000068196">
    <property type="component" value="Chromosome"/>
</dbReference>
<evidence type="ECO:0000313" key="6">
    <source>
        <dbReference type="EMBL" id="BAU23091.1"/>
    </source>
</evidence>
<evidence type="ECO:0000259" key="5">
    <source>
        <dbReference type="PROSITE" id="PS50893"/>
    </source>
</evidence>
<dbReference type="InterPro" id="IPR003439">
    <property type="entry name" value="ABC_transporter-like_ATP-bd"/>
</dbReference>
<dbReference type="PANTHER" id="PTHR42798">
    <property type="entry name" value="LIPOPROTEIN-RELEASING SYSTEM ATP-BINDING PROTEIN LOLD"/>
    <property type="match status" value="1"/>
</dbReference>
<gene>
    <name evidence="6" type="ORF">THC_0699</name>
</gene>
<dbReference type="Pfam" id="PF00005">
    <property type="entry name" value="ABC_tran"/>
    <property type="match status" value="1"/>
</dbReference>
<evidence type="ECO:0000256" key="4">
    <source>
        <dbReference type="ARBA" id="ARBA00038388"/>
    </source>
</evidence>
<dbReference type="AlphaFoldDB" id="A0A0U5AGH8"/>
<dbReference type="GO" id="GO:0098796">
    <property type="term" value="C:membrane protein complex"/>
    <property type="evidence" value="ECO:0007669"/>
    <property type="project" value="UniProtKB-ARBA"/>
</dbReference>
<organism evidence="6 7">
    <name type="scientific">Caldimicrobium thiodismutans</name>
    <dbReference type="NCBI Taxonomy" id="1653476"/>
    <lineage>
        <taxon>Bacteria</taxon>
        <taxon>Pseudomonadati</taxon>
        <taxon>Thermodesulfobacteriota</taxon>
        <taxon>Thermodesulfobacteria</taxon>
        <taxon>Thermodesulfobacteriales</taxon>
        <taxon>Thermodesulfobacteriaceae</taxon>
        <taxon>Caldimicrobium</taxon>
    </lineage>
</organism>
<dbReference type="PANTHER" id="PTHR42798:SF7">
    <property type="entry name" value="ALPHA-D-RIBOSE 1-METHYLPHOSPHONATE 5-TRIPHOSPHATE SYNTHASE SUBUNIT PHNL"/>
    <property type="match status" value="1"/>
</dbReference>
<sequence>MESPLIKLRDIRKTYQISKITYEVLKGINLEVQRGDFLAIMGPSGGGKSTLLNILGLLDKPTSGSYIFEDRDVTTLNAEELSKFRNLKIGFIFQAFHLVPWASALENVLLPVLYRGKLTDEDVKKAEKLLERLGLKNKINLKPAELSGGQQQRVAIARALINQPVLLLADEPTGNLDSESSKEVMDILEELNKEGLTIIMVTHELDIASRAKKKKILRDGIFIDS</sequence>
<accession>A0A0U5AGH8</accession>
<proteinExistence type="inferred from homology"/>
<evidence type="ECO:0000256" key="2">
    <source>
        <dbReference type="ARBA" id="ARBA00022741"/>
    </source>
</evidence>
<reference evidence="6 7" key="1">
    <citation type="journal article" date="2016" name="Int. J. Syst. Evol. Microbiol.">
        <title>Caldimicrobium thiodismutans sp. nov., a sulfur-disproportionating bacterium isolated from a hot spring, and emended description of the genus Caldimicrobium.</title>
        <authorList>
            <person name="Kojima H."/>
            <person name="Umezawa K."/>
            <person name="Fukui M."/>
        </authorList>
    </citation>
    <scope>NUCLEOTIDE SEQUENCE [LARGE SCALE GENOMIC DNA]</scope>
    <source>
        <strain evidence="6 7">TF1</strain>
    </source>
</reference>
<feature type="domain" description="ABC transporter" evidence="5">
    <location>
        <begin position="6"/>
        <end position="223"/>
    </location>
</feature>
<keyword evidence="1" id="KW-0813">Transport</keyword>
<keyword evidence="2" id="KW-0547">Nucleotide-binding</keyword>
<dbReference type="EMBL" id="AP014945">
    <property type="protein sequence ID" value="BAU23091.1"/>
    <property type="molecule type" value="Genomic_DNA"/>
</dbReference>
<dbReference type="STRING" id="1653476.THC_0699"/>
<name>A0A0U5AGH8_9BACT</name>